<feature type="compositionally biased region" description="Polar residues" evidence="1">
    <location>
        <begin position="158"/>
        <end position="172"/>
    </location>
</feature>
<dbReference type="VEuPathDB" id="TriTrypDB:TM35_000521270"/>
<evidence type="ECO:0000313" key="4">
    <source>
        <dbReference type="Proteomes" id="UP000192257"/>
    </source>
</evidence>
<protein>
    <recommendedName>
        <fullName evidence="5">Mucin-associated surface protein (MASP)</fullName>
    </recommendedName>
</protein>
<feature type="chain" id="PRO_5012574896" description="Mucin-associated surface protein (MASP)" evidence="2">
    <location>
        <begin position="25"/>
        <end position="172"/>
    </location>
</feature>
<name>A0A1X0NHM9_9TRYP</name>
<dbReference type="EMBL" id="NBCO01000052">
    <property type="protein sequence ID" value="ORC83983.1"/>
    <property type="molecule type" value="Genomic_DNA"/>
</dbReference>
<keyword evidence="2" id="KW-0732">Signal</keyword>
<feature type="compositionally biased region" description="Acidic residues" evidence="1">
    <location>
        <begin position="76"/>
        <end position="91"/>
    </location>
</feature>
<evidence type="ECO:0000256" key="1">
    <source>
        <dbReference type="SAM" id="MobiDB-lite"/>
    </source>
</evidence>
<dbReference type="Proteomes" id="UP000192257">
    <property type="component" value="Unassembled WGS sequence"/>
</dbReference>
<sequence length="172" mass="17917">MMKMNRVMCVLAVLLCLACGYAMAASAAEVKGNAVQGRDDEADPGVGGGGLPEDNLEQGPPKDPAPENGDVKDPQDQPEEDDDEEEDDAGAGDETLNPDQPPNPEGGDAPKPPEEENPDDGNTEEPPASGGKPEQPEDGEDNSQNTTQKPDAPENTEKPSTQEPTSTNAPSN</sequence>
<proteinExistence type="predicted"/>
<dbReference type="RefSeq" id="XP_028878049.1">
    <property type="nucleotide sequence ID" value="XM_029030669.1"/>
</dbReference>
<keyword evidence="4" id="KW-1185">Reference proteome</keyword>
<evidence type="ECO:0008006" key="5">
    <source>
        <dbReference type="Google" id="ProtNLM"/>
    </source>
</evidence>
<accession>A0A1X0NHM9</accession>
<comment type="caution">
    <text evidence="3">The sequence shown here is derived from an EMBL/GenBank/DDBJ whole genome shotgun (WGS) entry which is preliminary data.</text>
</comment>
<feature type="non-terminal residue" evidence="3">
    <location>
        <position position="172"/>
    </location>
</feature>
<dbReference type="GeneID" id="39990449"/>
<feature type="signal peptide" evidence="2">
    <location>
        <begin position="1"/>
        <end position="24"/>
    </location>
</feature>
<evidence type="ECO:0000256" key="2">
    <source>
        <dbReference type="SAM" id="SignalP"/>
    </source>
</evidence>
<reference evidence="3 4" key="1">
    <citation type="submission" date="2017-03" db="EMBL/GenBank/DDBJ databases">
        <title>An alternative strategy for trypanosome survival in the mammalian bloodstream revealed through genome and transcriptome analysis of the ubiquitous bovine parasite Trypanosoma (Megatrypanum) theileri.</title>
        <authorList>
            <person name="Kelly S."/>
            <person name="Ivens A."/>
            <person name="Mott A."/>
            <person name="O'Neill E."/>
            <person name="Emms D."/>
            <person name="Macleod O."/>
            <person name="Voorheis P."/>
            <person name="Matthews J."/>
            <person name="Matthews K."/>
            <person name="Carrington M."/>
        </authorList>
    </citation>
    <scope>NUCLEOTIDE SEQUENCE [LARGE SCALE GENOMIC DNA]</scope>
    <source>
        <strain evidence="3">Edinburgh</strain>
    </source>
</reference>
<feature type="region of interest" description="Disordered" evidence="1">
    <location>
        <begin position="29"/>
        <end position="172"/>
    </location>
</feature>
<gene>
    <name evidence="3" type="ORF">TM35_000521270</name>
</gene>
<organism evidence="3 4">
    <name type="scientific">Trypanosoma theileri</name>
    <dbReference type="NCBI Taxonomy" id="67003"/>
    <lineage>
        <taxon>Eukaryota</taxon>
        <taxon>Discoba</taxon>
        <taxon>Euglenozoa</taxon>
        <taxon>Kinetoplastea</taxon>
        <taxon>Metakinetoplastina</taxon>
        <taxon>Trypanosomatida</taxon>
        <taxon>Trypanosomatidae</taxon>
        <taxon>Trypanosoma</taxon>
    </lineage>
</organism>
<dbReference type="AlphaFoldDB" id="A0A1X0NHM9"/>
<evidence type="ECO:0000313" key="3">
    <source>
        <dbReference type="EMBL" id="ORC83983.1"/>
    </source>
</evidence>